<protein>
    <recommendedName>
        <fullName evidence="7">Protein TIC 20</fullName>
    </recommendedName>
</protein>
<comment type="similarity">
    <text evidence="2 7">Belongs to the Tic20 family.</text>
</comment>
<keyword evidence="7" id="KW-0150">Chloroplast</keyword>
<gene>
    <name evidence="8" type="ORF">WJX72_009724</name>
</gene>
<feature type="transmembrane region" description="Helical" evidence="7">
    <location>
        <begin position="95"/>
        <end position="118"/>
    </location>
</feature>
<dbReference type="InterPro" id="IPR005691">
    <property type="entry name" value="Tic20"/>
</dbReference>
<dbReference type="PANTHER" id="PTHR33510">
    <property type="entry name" value="PROTEIN TIC 20-II, CHLOROPLASTIC"/>
    <property type="match status" value="1"/>
</dbReference>
<keyword evidence="6 7" id="KW-0472">Membrane</keyword>
<evidence type="ECO:0000256" key="7">
    <source>
        <dbReference type="RuleBase" id="RU367003"/>
    </source>
</evidence>
<comment type="function">
    <text evidence="7">Involved in protein precursor import into chloroplasts.</text>
</comment>
<sequence>MQQTSCQGDKACTAVNKQIQDINNLRLCMHQTQPRGRLPSTLLFYFLPGPTVGIYYSSQFTPLIVFFLLFLSIVKNTKLPHFVRFNCMQSIMLDIVVMLFNILRSIMLDIVVMLFNILRQYFPSELRWSLVMSLFDMFSWSICMSIILYCVFFALVGKYGDVPYVSESVYIQVDASEYGG</sequence>
<dbReference type="GO" id="GO:0009706">
    <property type="term" value="C:chloroplast inner membrane"/>
    <property type="evidence" value="ECO:0007669"/>
    <property type="project" value="UniProtKB-SubCell"/>
</dbReference>
<dbReference type="AlphaFoldDB" id="A0AAW1QAR8"/>
<feature type="transmembrane region" description="Helical" evidence="7">
    <location>
        <begin position="54"/>
        <end position="74"/>
    </location>
</feature>
<comment type="caution">
    <text evidence="8">The sequence shown here is derived from an EMBL/GenBank/DDBJ whole genome shotgun (WGS) entry which is preliminary data.</text>
</comment>
<keyword evidence="9" id="KW-1185">Reference proteome</keyword>
<keyword evidence="4" id="KW-1001">Plastid inner membrane</keyword>
<name>A0AAW1QAR8_9CHLO</name>
<dbReference type="Proteomes" id="UP001489004">
    <property type="component" value="Unassembled WGS sequence"/>
</dbReference>
<keyword evidence="7" id="KW-0934">Plastid</keyword>
<keyword evidence="5 7" id="KW-1133">Transmembrane helix</keyword>
<proteinExistence type="inferred from homology"/>
<evidence type="ECO:0000256" key="1">
    <source>
        <dbReference type="ARBA" id="ARBA00004478"/>
    </source>
</evidence>
<feature type="transmembrane region" description="Helical" evidence="7">
    <location>
        <begin position="138"/>
        <end position="156"/>
    </location>
</feature>
<organism evidence="8 9">
    <name type="scientific">[Myrmecia] bisecta</name>
    <dbReference type="NCBI Taxonomy" id="41462"/>
    <lineage>
        <taxon>Eukaryota</taxon>
        <taxon>Viridiplantae</taxon>
        <taxon>Chlorophyta</taxon>
        <taxon>core chlorophytes</taxon>
        <taxon>Trebouxiophyceae</taxon>
        <taxon>Trebouxiales</taxon>
        <taxon>Trebouxiaceae</taxon>
        <taxon>Myrmecia</taxon>
    </lineage>
</organism>
<evidence type="ECO:0000256" key="4">
    <source>
        <dbReference type="ARBA" id="ARBA00022780"/>
    </source>
</evidence>
<comment type="subcellular location">
    <subcellularLocation>
        <location evidence="1">Plastid</location>
        <location evidence="1">Chloroplast inner membrane</location>
        <topology evidence="1">Multi-pass membrane protein</topology>
    </subcellularLocation>
    <subcellularLocation>
        <location evidence="7">Plastid</location>
        <location evidence="7">Chloroplast membrane</location>
        <topology evidence="7">Multi-pass membrane protein</topology>
    </subcellularLocation>
</comment>
<evidence type="ECO:0000313" key="8">
    <source>
        <dbReference type="EMBL" id="KAK9818263.1"/>
    </source>
</evidence>
<accession>A0AAW1QAR8</accession>
<evidence type="ECO:0000256" key="2">
    <source>
        <dbReference type="ARBA" id="ARBA00009596"/>
    </source>
</evidence>
<evidence type="ECO:0000256" key="6">
    <source>
        <dbReference type="ARBA" id="ARBA00023136"/>
    </source>
</evidence>
<reference evidence="8 9" key="1">
    <citation type="journal article" date="2024" name="Nat. Commun.">
        <title>Phylogenomics reveals the evolutionary origins of lichenization in chlorophyte algae.</title>
        <authorList>
            <person name="Puginier C."/>
            <person name="Libourel C."/>
            <person name="Otte J."/>
            <person name="Skaloud P."/>
            <person name="Haon M."/>
            <person name="Grisel S."/>
            <person name="Petersen M."/>
            <person name="Berrin J.G."/>
            <person name="Delaux P.M."/>
            <person name="Dal Grande F."/>
            <person name="Keller J."/>
        </authorList>
    </citation>
    <scope>NUCLEOTIDE SEQUENCE [LARGE SCALE GENOMIC DNA]</scope>
    <source>
        <strain evidence="8 9">SAG 2043</strain>
    </source>
</reference>
<evidence type="ECO:0000313" key="9">
    <source>
        <dbReference type="Proteomes" id="UP001489004"/>
    </source>
</evidence>
<evidence type="ECO:0000256" key="3">
    <source>
        <dbReference type="ARBA" id="ARBA00022692"/>
    </source>
</evidence>
<dbReference type="Pfam" id="PF16166">
    <property type="entry name" value="TIC20"/>
    <property type="match status" value="1"/>
</dbReference>
<keyword evidence="3 7" id="KW-0812">Transmembrane</keyword>
<comment type="caution">
    <text evidence="7">Lacks conserved residue(s) required for the propagation of feature annotation.</text>
</comment>
<dbReference type="PANTHER" id="PTHR33510:SF9">
    <property type="entry name" value="HIT-TYPE ZINC FINGER FAMILY PROTEIN-RELATED"/>
    <property type="match status" value="1"/>
</dbReference>
<dbReference type="EMBL" id="JALJOR010000004">
    <property type="protein sequence ID" value="KAK9818263.1"/>
    <property type="molecule type" value="Genomic_DNA"/>
</dbReference>
<evidence type="ECO:0000256" key="5">
    <source>
        <dbReference type="ARBA" id="ARBA00022989"/>
    </source>
</evidence>